<protein>
    <submittedName>
        <fullName evidence="1">Uncharacterized protein</fullName>
    </submittedName>
</protein>
<dbReference type="RefSeq" id="WP_012034904.1">
    <property type="nucleotide sequence ID" value="NC_009464.1"/>
</dbReference>
<name>Q0W1R2_METAR</name>
<gene>
    <name evidence="1" type="ORF">RCIX2636</name>
</gene>
<proteinExistence type="predicted"/>
<dbReference type="GeneID" id="5145221"/>
<accession>Q0W1R2</accession>
<evidence type="ECO:0000313" key="1">
    <source>
        <dbReference type="EMBL" id="CAJ37681.1"/>
    </source>
</evidence>
<sequence length="116" mass="13221">MKVLDSTIRAYRLSGNTISEASMEAVLNAAYAMLANNDEIVPPFDEWSEEEVDDGTDRVLSYFTTTDTGKELRITFSFKERVAKIMLLSGEDECYVGDQLLCTLRSQKKYAMEEWL</sequence>
<reference evidence="1 2" key="1">
    <citation type="journal article" date="2006" name="Science">
        <title>Genome of rice cluster I archaea -- the key methane producers in the rice rhizosphere.</title>
        <authorList>
            <person name="Erkel C."/>
            <person name="Kube M."/>
            <person name="Reinhardt R."/>
            <person name="Liesack W."/>
        </authorList>
    </citation>
    <scope>NUCLEOTIDE SEQUENCE [LARGE SCALE GENOMIC DNA]</scope>
    <source>
        <strain evidence="2">DSM 22066 / NBRC 105507 / MRE50</strain>
    </source>
</reference>
<evidence type="ECO:0000313" key="2">
    <source>
        <dbReference type="Proteomes" id="UP000000663"/>
    </source>
</evidence>
<dbReference type="KEGG" id="rci:RCIX2636"/>
<dbReference type="eggNOG" id="arCOG11659">
    <property type="taxonomic scope" value="Archaea"/>
</dbReference>
<keyword evidence="2" id="KW-1185">Reference proteome</keyword>
<organism evidence="1 2">
    <name type="scientific">Methanocella arvoryzae (strain DSM 22066 / NBRC 105507 / MRE50)</name>
    <dbReference type="NCBI Taxonomy" id="351160"/>
    <lineage>
        <taxon>Archaea</taxon>
        <taxon>Methanobacteriati</taxon>
        <taxon>Methanobacteriota</taxon>
        <taxon>Stenosarchaea group</taxon>
        <taxon>Methanomicrobia</taxon>
        <taxon>Methanocellales</taxon>
        <taxon>Methanocellaceae</taxon>
        <taxon>Methanocella</taxon>
    </lineage>
</organism>
<dbReference type="STRING" id="351160.RCIX2636"/>
<dbReference type="Proteomes" id="UP000000663">
    <property type="component" value="Chromosome"/>
</dbReference>
<dbReference type="EMBL" id="AM114193">
    <property type="protein sequence ID" value="CAJ37681.1"/>
    <property type="molecule type" value="Genomic_DNA"/>
</dbReference>
<dbReference type="AlphaFoldDB" id="Q0W1R2"/>
<dbReference type="OrthoDB" id="147419at2157"/>